<keyword evidence="1" id="KW-1133">Transmembrane helix</keyword>
<organism evidence="2 3">
    <name type="scientific">Chelatococcus caeni</name>
    <dbReference type="NCBI Taxonomy" id="1348468"/>
    <lineage>
        <taxon>Bacteria</taxon>
        <taxon>Pseudomonadati</taxon>
        <taxon>Pseudomonadota</taxon>
        <taxon>Alphaproteobacteria</taxon>
        <taxon>Hyphomicrobiales</taxon>
        <taxon>Chelatococcaceae</taxon>
        <taxon>Chelatococcus</taxon>
    </lineage>
</organism>
<dbReference type="Proteomes" id="UP000577362">
    <property type="component" value="Unassembled WGS sequence"/>
</dbReference>
<feature type="transmembrane region" description="Helical" evidence="1">
    <location>
        <begin position="45"/>
        <end position="63"/>
    </location>
</feature>
<name>A0A840C8E2_9HYPH</name>
<evidence type="ECO:0000313" key="2">
    <source>
        <dbReference type="EMBL" id="MBB4019858.1"/>
    </source>
</evidence>
<sequence length="119" mass="12176">MSAMRPFLPCNGFFAIAAGTSFLALEALGALAPHLGADPSPALRTAAVAAFGLGMLVLAYSLMPLMVRGFVALAIRAGILAPATSLVNRAVTDRIVVGIWCLWTLGLAIALPAIVSDLA</sequence>
<keyword evidence="1" id="KW-0472">Membrane</keyword>
<keyword evidence="1" id="KW-0812">Transmembrane</keyword>
<feature type="transmembrane region" description="Helical" evidence="1">
    <location>
        <begin position="97"/>
        <end position="115"/>
    </location>
</feature>
<protein>
    <submittedName>
        <fullName evidence="2">Uncharacterized protein</fullName>
    </submittedName>
</protein>
<comment type="caution">
    <text evidence="2">The sequence shown here is derived from an EMBL/GenBank/DDBJ whole genome shotgun (WGS) entry which is preliminary data.</text>
</comment>
<evidence type="ECO:0000256" key="1">
    <source>
        <dbReference type="SAM" id="Phobius"/>
    </source>
</evidence>
<gene>
    <name evidence="2" type="ORF">GGR16_004918</name>
</gene>
<evidence type="ECO:0000313" key="3">
    <source>
        <dbReference type="Proteomes" id="UP000577362"/>
    </source>
</evidence>
<dbReference type="AlphaFoldDB" id="A0A840C8E2"/>
<reference evidence="2 3" key="1">
    <citation type="submission" date="2020-08" db="EMBL/GenBank/DDBJ databases">
        <title>Genomic Encyclopedia of Type Strains, Phase IV (KMG-IV): sequencing the most valuable type-strain genomes for metagenomic binning, comparative biology and taxonomic classification.</title>
        <authorList>
            <person name="Goeker M."/>
        </authorList>
    </citation>
    <scope>NUCLEOTIDE SEQUENCE [LARGE SCALE GENOMIC DNA]</scope>
    <source>
        <strain evidence="2 3">DSM 103737</strain>
    </source>
</reference>
<proteinExistence type="predicted"/>
<dbReference type="RefSeq" id="WP_156332683.1">
    <property type="nucleotide sequence ID" value="NZ_JACIEN010000009.1"/>
</dbReference>
<accession>A0A840C8E2</accession>
<dbReference type="EMBL" id="JACIEN010000009">
    <property type="protein sequence ID" value="MBB4019858.1"/>
    <property type="molecule type" value="Genomic_DNA"/>
</dbReference>
<keyword evidence="3" id="KW-1185">Reference proteome</keyword>